<dbReference type="InterPro" id="IPR014756">
    <property type="entry name" value="Ig_E-set"/>
</dbReference>
<evidence type="ECO:0000313" key="3">
    <source>
        <dbReference type="Proteomes" id="UP000887578"/>
    </source>
</evidence>
<organism evidence="3 4">
    <name type="scientific">Panagrolaimus davidi</name>
    <dbReference type="NCBI Taxonomy" id="227884"/>
    <lineage>
        <taxon>Eukaryota</taxon>
        <taxon>Metazoa</taxon>
        <taxon>Ecdysozoa</taxon>
        <taxon>Nematoda</taxon>
        <taxon>Chromadorea</taxon>
        <taxon>Rhabditida</taxon>
        <taxon>Tylenchina</taxon>
        <taxon>Panagrolaimomorpha</taxon>
        <taxon>Panagrolaimoidea</taxon>
        <taxon>Panagrolaimidae</taxon>
        <taxon>Panagrolaimus</taxon>
    </lineage>
</organism>
<protein>
    <submittedName>
        <fullName evidence="4">Arrestin-like N-terminal domain-containing protein</fullName>
    </submittedName>
</protein>
<name>A0A914R4B2_9BILA</name>
<dbReference type="Pfam" id="PF00339">
    <property type="entry name" value="Arrestin_N"/>
    <property type="match status" value="1"/>
</dbReference>
<sequence length="173" mass="19469">MQDFRVSLNSTTNVFFANSEVNGIVYLKTEEPIKARKIQVSIIGRAKVAFNNLIGTTSYYYCSKIPYIEIENVLWKSENDENKIGAGIYEFPFKFIIPCNCPPNVSSMYGNIKYFVKGTIDVPMGFNKNFVIGFSVCPFIDLNADSRLGAPVINHIENKKMFSSKAVKATVSY</sequence>
<keyword evidence="3" id="KW-1185">Reference proteome</keyword>
<feature type="domain" description="Arrestin-like N-terminal" evidence="2">
    <location>
        <begin position="4"/>
        <end position="143"/>
    </location>
</feature>
<dbReference type="GO" id="GO:0005737">
    <property type="term" value="C:cytoplasm"/>
    <property type="evidence" value="ECO:0007669"/>
    <property type="project" value="TreeGrafter"/>
</dbReference>
<dbReference type="InterPro" id="IPR014752">
    <property type="entry name" value="Arrestin-like_C"/>
</dbReference>
<evidence type="ECO:0000313" key="4">
    <source>
        <dbReference type="WBParaSite" id="PDA_v2.g9438.t1"/>
    </source>
</evidence>
<dbReference type="InterPro" id="IPR050357">
    <property type="entry name" value="Arrestin_domain-protein"/>
</dbReference>
<proteinExistence type="inferred from homology"/>
<dbReference type="PANTHER" id="PTHR11188:SF175">
    <property type="entry name" value="ARRESTIN C-TERMINAL-LIKE DOMAIN-CONTAINING PROTEIN"/>
    <property type="match status" value="1"/>
</dbReference>
<comment type="similarity">
    <text evidence="1">Belongs to the arrestin family.</text>
</comment>
<dbReference type="AlphaFoldDB" id="A0A914R4B2"/>
<evidence type="ECO:0000256" key="1">
    <source>
        <dbReference type="ARBA" id="ARBA00005298"/>
    </source>
</evidence>
<accession>A0A914R4B2</accession>
<dbReference type="GO" id="GO:0015031">
    <property type="term" value="P:protein transport"/>
    <property type="evidence" value="ECO:0007669"/>
    <property type="project" value="TreeGrafter"/>
</dbReference>
<reference evidence="4" key="1">
    <citation type="submission" date="2022-11" db="UniProtKB">
        <authorList>
            <consortium name="WormBaseParasite"/>
        </authorList>
    </citation>
    <scope>IDENTIFICATION</scope>
</reference>
<evidence type="ECO:0000259" key="2">
    <source>
        <dbReference type="Pfam" id="PF00339"/>
    </source>
</evidence>
<dbReference type="Gene3D" id="2.60.40.640">
    <property type="match status" value="1"/>
</dbReference>
<dbReference type="SUPFAM" id="SSF81296">
    <property type="entry name" value="E set domains"/>
    <property type="match status" value="1"/>
</dbReference>
<dbReference type="InterPro" id="IPR011021">
    <property type="entry name" value="Arrestin-like_N"/>
</dbReference>
<dbReference type="PANTHER" id="PTHR11188">
    <property type="entry name" value="ARRESTIN DOMAIN CONTAINING PROTEIN"/>
    <property type="match status" value="1"/>
</dbReference>
<dbReference type="WBParaSite" id="PDA_v2.g9438.t1">
    <property type="protein sequence ID" value="PDA_v2.g9438.t1"/>
    <property type="gene ID" value="PDA_v2.g9438"/>
</dbReference>
<dbReference type="Proteomes" id="UP000887578">
    <property type="component" value="Unplaced"/>
</dbReference>